<gene>
    <name evidence="2" type="ORF">TIFTF001_010621</name>
</gene>
<protein>
    <submittedName>
        <fullName evidence="2">Uncharacterized protein</fullName>
    </submittedName>
</protein>
<feature type="compositionally biased region" description="Acidic residues" evidence="1">
    <location>
        <begin position="28"/>
        <end position="49"/>
    </location>
</feature>
<name>A0AA88D017_FICCA</name>
<dbReference type="AlphaFoldDB" id="A0AA88D017"/>
<feature type="compositionally biased region" description="Low complexity" evidence="1">
    <location>
        <begin position="102"/>
        <end position="118"/>
    </location>
</feature>
<feature type="region of interest" description="Disordered" evidence="1">
    <location>
        <begin position="28"/>
        <end position="134"/>
    </location>
</feature>
<keyword evidence="3" id="KW-1185">Reference proteome</keyword>
<proteinExistence type="predicted"/>
<evidence type="ECO:0000313" key="2">
    <source>
        <dbReference type="EMBL" id="GMN41393.1"/>
    </source>
</evidence>
<dbReference type="EMBL" id="BTGU01000012">
    <property type="protein sequence ID" value="GMN41393.1"/>
    <property type="molecule type" value="Genomic_DNA"/>
</dbReference>
<organism evidence="2 3">
    <name type="scientific">Ficus carica</name>
    <name type="common">Common fig</name>
    <dbReference type="NCBI Taxonomy" id="3494"/>
    <lineage>
        <taxon>Eukaryota</taxon>
        <taxon>Viridiplantae</taxon>
        <taxon>Streptophyta</taxon>
        <taxon>Embryophyta</taxon>
        <taxon>Tracheophyta</taxon>
        <taxon>Spermatophyta</taxon>
        <taxon>Magnoliopsida</taxon>
        <taxon>eudicotyledons</taxon>
        <taxon>Gunneridae</taxon>
        <taxon>Pentapetalae</taxon>
        <taxon>rosids</taxon>
        <taxon>fabids</taxon>
        <taxon>Rosales</taxon>
        <taxon>Moraceae</taxon>
        <taxon>Ficeae</taxon>
        <taxon>Ficus</taxon>
    </lineage>
</organism>
<evidence type="ECO:0000256" key="1">
    <source>
        <dbReference type="SAM" id="MobiDB-lite"/>
    </source>
</evidence>
<dbReference type="Proteomes" id="UP001187192">
    <property type="component" value="Unassembled WGS sequence"/>
</dbReference>
<sequence>MIVSNLKRKNNIILAWFWKTIYLATEESVEDDTDVEEEGGGDEDDEGDDGGVGVGAAAAEGAELDLDDVDEGEHEEDAAGDGADAGDEHADTEDGLVDAAEEAAAGAGAAVGAAPDPDGLLDPDGDEAGEEERAEGVHVEGHEVLGDGGAGVAAVVGGVDEGVGGVLGVPRQPDEHGQREERVHVHDAVQCRDVHAGAAIGCHLSVVGRGIGRWSSAEDLVPVSSRSTN</sequence>
<reference evidence="2" key="1">
    <citation type="submission" date="2023-07" db="EMBL/GenBank/DDBJ databases">
        <title>draft genome sequence of fig (Ficus carica).</title>
        <authorList>
            <person name="Takahashi T."/>
            <person name="Nishimura K."/>
        </authorList>
    </citation>
    <scope>NUCLEOTIDE SEQUENCE</scope>
</reference>
<feature type="compositionally biased region" description="Acidic residues" evidence="1">
    <location>
        <begin position="62"/>
        <end position="79"/>
    </location>
</feature>
<comment type="caution">
    <text evidence="2">The sequence shown here is derived from an EMBL/GenBank/DDBJ whole genome shotgun (WGS) entry which is preliminary data.</text>
</comment>
<accession>A0AA88D017</accession>
<feature type="compositionally biased region" description="Acidic residues" evidence="1">
    <location>
        <begin position="90"/>
        <end position="101"/>
    </location>
</feature>
<evidence type="ECO:0000313" key="3">
    <source>
        <dbReference type="Proteomes" id="UP001187192"/>
    </source>
</evidence>
<feature type="compositionally biased region" description="Acidic residues" evidence="1">
    <location>
        <begin position="119"/>
        <end position="133"/>
    </location>
</feature>